<evidence type="ECO:0000259" key="6">
    <source>
        <dbReference type="PROSITE" id="PS51352"/>
    </source>
</evidence>
<sequence length="193" mass="20695">MRWSRKKVVVTTSLIVLFASVIAGCSSSSSSDDTGANRTDPGVNLTPGLGTNANSNGKKFLFVEMQDVASGADVTIVPTGTPMVINFWFSACPPCIREMPTLSEAAEKYGDRVQFVGVNPNDSREVAQAFLKNLDIKFASYIDDGDQLSAVEVATFPTTFFLDAEGVIVKMQSGELKKEDIESILRDDLGVAG</sequence>
<proteinExistence type="predicted"/>
<dbReference type="EMBL" id="CAEZVQ010000135">
    <property type="protein sequence ID" value="CAB4640507.1"/>
    <property type="molecule type" value="Genomic_DNA"/>
</dbReference>
<name>A0A6J6LP64_9ZZZZ</name>
<dbReference type="PANTHER" id="PTHR42852">
    <property type="entry name" value="THIOL:DISULFIDE INTERCHANGE PROTEIN DSBE"/>
    <property type="match status" value="1"/>
</dbReference>
<dbReference type="AlphaFoldDB" id="A0A6J6LP64"/>
<dbReference type="PROSITE" id="PS51352">
    <property type="entry name" value="THIOREDOXIN_2"/>
    <property type="match status" value="1"/>
</dbReference>
<protein>
    <submittedName>
        <fullName evidence="8">Unannotated protein</fullName>
    </submittedName>
</protein>
<dbReference type="InterPro" id="IPR050553">
    <property type="entry name" value="Thioredoxin_ResA/DsbE_sf"/>
</dbReference>
<reference evidence="8" key="1">
    <citation type="submission" date="2020-05" db="EMBL/GenBank/DDBJ databases">
        <authorList>
            <person name="Chiriac C."/>
            <person name="Salcher M."/>
            <person name="Ghai R."/>
            <person name="Kavagutti S V."/>
        </authorList>
    </citation>
    <scope>NUCLEOTIDE SEQUENCE</scope>
</reference>
<feature type="domain" description="Thioredoxin" evidence="6">
    <location>
        <begin position="54"/>
        <end position="190"/>
    </location>
</feature>
<keyword evidence="2" id="KW-0201">Cytochrome c-type biogenesis</keyword>
<dbReference type="CDD" id="cd02966">
    <property type="entry name" value="TlpA_like_family"/>
    <property type="match status" value="1"/>
</dbReference>
<evidence type="ECO:0000256" key="4">
    <source>
        <dbReference type="ARBA" id="ARBA00023284"/>
    </source>
</evidence>
<evidence type="ECO:0000256" key="3">
    <source>
        <dbReference type="ARBA" id="ARBA00023157"/>
    </source>
</evidence>
<dbReference type="EMBL" id="CAEZWV010000003">
    <property type="protein sequence ID" value="CAB4662354.1"/>
    <property type="molecule type" value="Genomic_DNA"/>
</dbReference>
<comment type="subcellular location">
    <subcellularLocation>
        <location evidence="1">Cell envelope</location>
    </subcellularLocation>
</comment>
<gene>
    <name evidence="7" type="ORF">UFOPK2086_00945</name>
    <name evidence="8" type="ORF">UFOPK2295_00266</name>
</gene>
<feature type="region of interest" description="Disordered" evidence="5">
    <location>
        <begin position="25"/>
        <end position="49"/>
    </location>
</feature>
<dbReference type="Pfam" id="PF08534">
    <property type="entry name" value="Redoxin"/>
    <property type="match status" value="1"/>
</dbReference>
<dbReference type="GO" id="GO:0030313">
    <property type="term" value="C:cell envelope"/>
    <property type="evidence" value="ECO:0007669"/>
    <property type="project" value="UniProtKB-SubCell"/>
</dbReference>
<evidence type="ECO:0000256" key="2">
    <source>
        <dbReference type="ARBA" id="ARBA00022748"/>
    </source>
</evidence>
<evidence type="ECO:0000256" key="5">
    <source>
        <dbReference type="SAM" id="MobiDB-lite"/>
    </source>
</evidence>
<evidence type="ECO:0000256" key="1">
    <source>
        <dbReference type="ARBA" id="ARBA00004196"/>
    </source>
</evidence>
<keyword evidence="4" id="KW-0676">Redox-active center</keyword>
<dbReference type="SUPFAM" id="SSF52833">
    <property type="entry name" value="Thioredoxin-like"/>
    <property type="match status" value="1"/>
</dbReference>
<evidence type="ECO:0000313" key="7">
    <source>
        <dbReference type="EMBL" id="CAB4640507.1"/>
    </source>
</evidence>
<dbReference type="PANTHER" id="PTHR42852:SF6">
    <property type="entry name" value="THIOL:DISULFIDE INTERCHANGE PROTEIN DSBE"/>
    <property type="match status" value="1"/>
</dbReference>
<dbReference type="PROSITE" id="PS51257">
    <property type="entry name" value="PROKAR_LIPOPROTEIN"/>
    <property type="match status" value="1"/>
</dbReference>
<dbReference type="GO" id="GO:0017004">
    <property type="term" value="P:cytochrome complex assembly"/>
    <property type="evidence" value="ECO:0007669"/>
    <property type="project" value="UniProtKB-KW"/>
</dbReference>
<accession>A0A6J6LP64</accession>
<evidence type="ECO:0000313" key="8">
    <source>
        <dbReference type="EMBL" id="CAB4662354.1"/>
    </source>
</evidence>
<keyword evidence="3" id="KW-1015">Disulfide bond</keyword>
<dbReference type="InterPro" id="IPR013740">
    <property type="entry name" value="Redoxin"/>
</dbReference>
<organism evidence="8">
    <name type="scientific">freshwater metagenome</name>
    <dbReference type="NCBI Taxonomy" id="449393"/>
    <lineage>
        <taxon>unclassified sequences</taxon>
        <taxon>metagenomes</taxon>
        <taxon>ecological metagenomes</taxon>
    </lineage>
</organism>
<dbReference type="InterPro" id="IPR036249">
    <property type="entry name" value="Thioredoxin-like_sf"/>
</dbReference>
<dbReference type="Gene3D" id="3.40.30.10">
    <property type="entry name" value="Glutaredoxin"/>
    <property type="match status" value="1"/>
</dbReference>
<dbReference type="GO" id="GO:0016491">
    <property type="term" value="F:oxidoreductase activity"/>
    <property type="evidence" value="ECO:0007669"/>
    <property type="project" value="InterPro"/>
</dbReference>
<dbReference type="InterPro" id="IPR013766">
    <property type="entry name" value="Thioredoxin_domain"/>
</dbReference>